<protein>
    <submittedName>
        <fullName evidence="1">Uncharacterized protein</fullName>
    </submittedName>
</protein>
<sequence>MDEELLFTESEKRYYEAERLHEEKFGKPPYFQGLIDP</sequence>
<name>A0A382S2K2_9ZZZZ</name>
<dbReference type="EMBL" id="UINC01125960">
    <property type="protein sequence ID" value="SVD04136.1"/>
    <property type="molecule type" value="Genomic_DNA"/>
</dbReference>
<proteinExistence type="predicted"/>
<feature type="non-terminal residue" evidence="1">
    <location>
        <position position="37"/>
    </location>
</feature>
<accession>A0A382S2K2</accession>
<dbReference type="AlphaFoldDB" id="A0A382S2K2"/>
<gene>
    <name evidence="1" type="ORF">METZ01_LOCUS356990</name>
</gene>
<organism evidence="1">
    <name type="scientific">marine metagenome</name>
    <dbReference type="NCBI Taxonomy" id="408172"/>
    <lineage>
        <taxon>unclassified sequences</taxon>
        <taxon>metagenomes</taxon>
        <taxon>ecological metagenomes</taxon>
    </lineage>
</organism>
<evidence type="ECO:0000313" key="1">
    <source>
        <dbReference type="EMBL" id="SVD04136.1"/>
    </source>
</evidence>
<reference evidence="1" key="1">
    <citation type="submission" date="2018-05" db="EMBL/GenBank/DDBJ databases">
        <authorList>
            <person name="Lanie J.A."/>
            <person name="Ng W.-L."/>
            <person name="Kazmierczak K.M."/>
            <person name="Andrzejewski T.M."/>
            <person name="Davidsen T.M."/>
            <person name="Wayne K.J."/>
            <person name="Tettelin H."/>
            <person name="Glass J.I."/>
            <person name="Rusch D."/>
            <person name="Podicherti R."/>
            <person name="Tsui H.-C.T."/>
            <person name="Winkler M.E."/>
        </authorList>
    </citation>
    <scope>NUCLEOTIDE SEQUENCE</scope>
</reference>